<dbReference type="EMBL" id="CAWUPB010001197">
    <property type="protein sequence ID" value="CAK7356045.1"/>
    <property type="molecule type" value="Genomic_DNA"/>
</dbReference>
<proteinExistence type="predicted"/>
<evidence type="ECO:0000313" key="2">
    <source>
        <dbReference type="Proteomes" id="UP001314170"/>
    </source>
</evidence>
<sequence length="145" mass="16314">MKSAAMVEKGEIEMDVIEDMKYIVVTIVEDNDRDLTMVFVESGGAIESRVTMETKESSVDESYKTSKEADNPRAIEEPYNLGAISEEELGYDEYYVLELSRSLTSAISSYSVKCDGMHFLLSTVYANPRGHIKTKLVKGFKRAFD</sequence>
<keyword evidence="2" id="KW-1185">Reference proteome</keyword>
<dbReference type="AlphaFoldDB" id="A0AAV1SPZ6"/>
<organism evidence="1 2">
    <name type="scientific">Dovyalis caffra</name>
    <dbReference type="NCBI Taxonomy" id="77055"/>
    <lineage>
        <taxon>Eukaryota</taxon>
        <taxon>Viridiplantae</taxon>
        <taxon>Streptophyta</taxon>
        <taxon>Embryophyta</taxon>
        <taxon>Tracheophyta</taxon>
        <taxon>Spermatophyta</taxon>
        <taxon>Magnoliopsida</taxon>
        <taxon>eudicotyledons</taxon>
        <taxon>Gunneridae</taxon>
        <taxon>Pentapetalae</taxon>
        <taxon>rosids</taxon>
        <taxon>fabids</taxon>
        <taxon>Malpighiales</taxon>
        <taxon>Salicaceae</taxon>
        <taxon>Flacourtieae</taxon>
        <taxon>Dovyalis</taxon>
    </lineage>
</organism>
<evidence type="ECO:0000313" key="1">
    <source>
        <dbReference type="EMBL" id="CAK7356045.1"/>
    </source>
</evidence>
<accession>A0AAV1SPZ6</accession>
<gene>
    <name evidence="1" type="ORF">DCAF_LOCUS26311</name>
</gene>
<comment type="caution">
    <text evidence="1">The sequence shown here is derived from an EMBL/GenBank/DDBJ whole genome shotgun (WGS) entry which is preliminary data.</text>
</comment>
<name>A0AAV1SPZ6_9ROSI</name>
<protein>
    <submittedName>
        <fullName evidence="1">Uncharacterized protein</fullName>
    </submittedName>
</protein>
<reference evidence="1 2" key="1">
    <citation type="submission" date="2024-01" db="EMBL/GenBank/DDBJ databases">
        <authorList>
            <person name="Waweru B."/>
        </authorList>
    </citation>
    <scope>NUCLEOTIDE SEQUENCE [LARGE SCALE GENOMIC DNA]</scope>
</reference>
<dbReference type="Proteomes" id="UP001314170">
    <property type="component" value="Unassembled WGS sequence"/>
</dbReference>